<dbReference type="InterPro" id="IPR018306">
    <property type="entry name" value="Phage_T5_Orf172_DNA-bd"/>
</dbReference>
<proteinExistence type="predicted"/>
<sequence>MINAIEIQNQFENSYFTLDEELIHLLNKDDQTGQLNNVIIGLNKECFGLRLFEDKEEPILIEIYYVNNNRKLKGNLIRIELNNLNYQFLLLRFCALLAIHYSEINEIHAFNTFQKQLRTILEKDGYFTITNVDIKELRKFGPNGALINLHHKAIKQIDVIPIVDFYREIFKDSYKKVSENHNNYVYLMINTETSLIKIGYSKNPLFREKTLQSQEPQVYLIACWNANKSVETELHRKFKKNRIRGEYFKLNFNELKDLKNFMSEYCL</sequence>
<dbReference type="SMART" id="SM00974">
    <property type="entry name" value="T5orf172"/>
    <property type="match status" value="1"/>
</dbReference>
<comment type="caution">
    <text evidence="2">The sequence shown here is derived from an EMBL/GenBank/DDBJ whole genome shotgun (WGS) entry which is preliminary data.</text>
</comment>
<dbReference type="RefSeq" id="WP_290300541.1">
    <property type="nucleotide sequence ID" value="NZ_JAUFQR010000001.1"/>
</dbReference>
<evidence type="ECO:0000259" key="1">
    <source>
        <dbReference type="SMART" id="SM00974"/>
    </source>
</evidence>
<evidence type="ECO:0000313" key="3">
    <source>
        <dbReference type="Proteomes" id="UP001595735"/>
    </source>
</evidence>
<organism evidence="2 3">
    <name type="scientific">Chryseobacterium tructae</name>
    <dbReference type="NCBI Taxonomy" id="1037380"/>
    <lineage>
        <taxon>Bacteria</taxon>
        <taxon>Pseudomonadati</taxon>
        <taxon>Bacteroidota</taxon>
        <taxon>Flavobacteriia</taxon>
        <taxon>Flavobacteriales</taxon>
        <taxon>Weeksellaceae</taxon>
        <taxon>Chryseobacterium group</taxon>
        <taxon>Chryseobacterium</taxon>
    </lineage>
</organism>
<dbReference type="Pfam" id="PF13455">
    <property type="entry name" value="MUG113"/>
    <property type="match status" value="1"/>
</dbReference>
<protein>
    <submittedName>
        <fullName evidence="2">GIY-YIG nuclease family protein</fullName>
    </submittedName>
</protein>
<evidence type="ECO:0000313" key="2">
    <source>
        <dbReference type="EMBL" id="MFC3758573.1"/>
    </source>
</evidence>
<accession>A0ABV7Y3D6</accession>
<keyword evidence="3" id="KW-1185">Reference proteome</keyword>
<name>A0ABV7Y3D6_9FLAO</name>
<dbReference type="Proteomes" id="UP001595735">
    <property type="component" value="Unassembled WGS sequence"/>
</dbReference>
<feature type="domain" description="Bacteriophage T5 Orf172 DNA-binding" evidence="1">
    <location>
        <begin position="190"/>
        <end position="262"/>
    </location>
</feature>
<dbReference type="EMBL" id="JBHRYO010000002">
    <property type="protein sequence ID" value="MFC3758573.1"/>
    <property type="molecule type" value="Genomic_DNA"/>
</dbReference>
<gene>
    <name evidence="2" type="ORF">ACFONJ_21540</name>
</gene>
<reference evidence="3" key="1">
    <citation type="journal article" date="2019" name="Int. J. Syst. Evol. Microbiol.">
        <title>The Global Catalogue of Microorganisms (GCM) 10K type strain sequencing project: providing services to taxonomists for standard genome sequencing and annotation.</title>
        <authorList>
            <consortium name="The Broad Institute Genomics Platform"/>
            <consortium name="The Broad Institute Genome Sequencing Center for Infectious Disease"/>
            <person name="Wu L."/>
            <person name="Ma J."/>
        </authorList>
    </citation>
    <scope>NUCLEOTIDE SEQUENCE [LARGE SCALE GENOMIC DNA]</scope>
    <source>
        <strain evidence="3">CECT 7798</strain>
    </source>
</reference>